<protein>
    <submittedName>
        <fullName evidence="1">Uncharacterized protein</fullName>
    </submittedName>
</protein>
<evidence type="ECO:0000313" key="1">
    <source>
        <dbReference type="EMBL" id="KAF5811105.1"/>
    </source>
</evidence>
<organism evidence="1 2">
    <name type="scientific">Helianthus annuus</name>
    <name type="common">Common sunflower</name>
    <dbReference type="NCBI Taxonomy" id="4232"/>
    <lineage>
        <taxon>Eukaryota</taxon>
        <taxon>Viridiplantae</taxon>
        <taxon>Streptophyta</taxon>
        <taxon>Embryophyta</taxon>
        <taxon>Tracheophyta</taxon>
        <taxon>Spermatophyta</taxon>
        <taxon>Magnoliopsida</taxon>
        <taxon>eudicotyledons</taxon>
        <taxon>Gunneridae</taxon>
        <taxon>Pentapetalae</taxon>
        <taxon>asterids</taxon>
        <taxon>campanulids</taxon>
        <taxon>Asterales</taxon>
        <taxon>Asteraceae</taxon>
        <taxon>Asteroideae</taxon>
        <taxon>Heliantheae alliance</taxon>
        <taxon>Heliantheae</taxon>
        <taxon>Helianthus</taxon>
    </lineage>
</organism>
<gene>
    <name evidence="1" type="ORF">HanXRQr2_Chr04g0177571</name>
</gene>
<keyword evidence="2" id="KW-1185">Reference proteome</keyword>
<reference evidence="1" key="1">
    <citation type="journal article" date="2017" name="Nature">
        <title>The sunflower genome provides insights into oil metabolism, flowering and Asterid evolution.</title>
        <authorList>
            <person name="Badouin H."/>
            <person name="Gouzy J."/>
            <person name="Grassa C.J."/>
            <person name="Murat F."/>
            <person name="Staton S.E."/>
            <person name="Cottret L."/>
            <person name="Lelandais-Briere C."/>
            <person name="Owens G.L."/>
            <person name="Carrere S."/>
            <person name="Mayjonade B."/>
            <person name="Legrand L."/>
            <person name="Gill N."/>
            <person name="Kane N.C."/>
            <person name="Bowers J.E."/>
            <person name="Hubner S."/>
            <person name="Bellec A."/>
            <person name="Berard A."/>
            <person name="Berges H."/>
            <person name="Blanchet N."/>
            <person name="Boniface M.C."/>
            <person name="Brunel D."/>
            <person name="Catrice O."/>
            <person name="Chaidir N."/>
            <person name="Claudel C."/>
            <person name="Donnadieu C."/>
            <person name="Faraut T."/>
            <person name="Fievet G."/>
            <person name="Helmstetter N."/>
            <person name="King M."/>
            <person name="Knapp S.J."/>
            <person name="Lai Z."/>
            <person name="Le Paslier M.C."/>
            <person name="Lippi Y."/>
            <person name="Lorenzon L."/>
            <person name="Mandel J.R."/>
            <person name="Marage G."/>
            <person name="Marchand G."/>
            <person name="Marquand E."/>
            <person name="Bret-Mestries E."/>
            <person name="Morien E."/>
            <person name="Nambeesan S."/>
            <person name="Nguyen T."/>
            <person name="Pegot-Espagnet P."/>
            <person name="Pouilly N."/>
            <person name="Raftis F."/>
            <person name="Sallet E."/>
            <person name="Schiex T."/>
            <person name="Thomas J."/>
            <person name="Vandecasteele C."/>
            <person name="Vares D."/>
            <person name="Vear F."/>
            <person name="Vautrin S."/>
            <person name="Crespi M."/>
            <person name="Mangin B."/>
            <person name="Burke J.M."/>
            <person name="Salse J."/>
            <person name="Munos S."/>
            <person name="Vincourt P."/>
            <person name="Rieseberg L.H."/>
            <person name="Langlade N.B."/>
        </authorList>
    </citation>
    <scope>NUCLEOTIDE SEQUENCE</scope>
    <source>
        <tissue evidence="1">Leaves</tissue>
    </source>
</reference>
<dbReference type="Gramene" id="mRNA:HanXRQr2_Chr04g0177571">
    <property type="protein sequence ID" value="CDS:HanXRQr2_Chr04g0177571.1"/>
    <property type="gene ID" value="HanXRQr2_Chr04g0177571"/>
</dbReference>
<sequence>MDRVVEETKALSYLSVKSRSKEVATTRETFFISLVCFRYGAYSGGFFHVCFGGSLTPACYAFF</sequence>
<accession>A0A9K3JAV9</accession>
<dbReference type="EMBL" id="MNCJ02000319">
    <property type="protein sequence ID" value="KAF5811105.1"/>
    <property type="molecule type" value="Genomic_DNA"/>
</dbReference>
<dbReference type="Proteomes" id="UP000215914">
    <property type="component" value="Unassembled WGS sequence"/>
</dbReference>
<comment type="caution">
    <text evidence="1">The sequence shown here is derived from an EMBL/GenBank/DDBJ whole genome shotgun (WGS) entry which is preliminary data.</text>
</comment>
<name>A0A9K3JAV9_HELAN</name>
<evidence type="ECO:0000313" key="2">
    <source>
        <dbReference type="Proteomes" id="UP000215914"/>
    </source>
</evidence>
<proteinExistence type="predicted"/>
<dbReference type="AlphaFoldDB" id="A0A9K3JAV9"/>
<reference evidence="1" key="2">
    <citation type="submission" date="2020-06" db="EMBL/GenBank/DDBJ databases">
        <title>Helianthus annuus Genome sequencing and assembly Release 2.</title>
        <authorList>
            <person name="Gouzy J."/>
            <person name="Langlade N."/>
            <person name="Munos S."/>
        </authorList>
    </citation>
    <scope>NUCLEOTIDE SEQUENCE</scope>
    <source>
        <tissue evidence="1">Leaves</tissue>
    </source>
</reference>